<dbReference type="Gene3D" id="2.40.50.100">
    <property type="match status" value="1"/>
</dbReference>
<protein>
    <submittedName>
        <fullName evidence="7">Efflux RND transporter periplasmic adaptor subunit</fullName>
    </submittedName>
</protein>
<dbReference type="InterPro" id="IPR058792">
    <property type="entry name" value="Beta-barrel_RND_2"/>
</dbReference>
<dbReference type="AlphaFoldDB" id="A0AA95H8X9"/>
<evidence type="ECO:0000256" key="2">
    <source>
        <dbReference type="ARBA" id="ARBA00009477"/>
    </source>
</evidence>
<dbReference type="Gene3D" id="2.40.30.170">
    <property type="match status" value="1"/>
</dbReference>
<reference evidence="7" key="2">
    <citation type="submission" date="2023-04" db="EMBL/GenBank/DDBJ databases">
        <authorList>
            <person name="Beletskiy A.V."/>
            <person name="Mardanov A.V."/>
            <person name="Ravin N.V."/>
        </authorList>
    </citation>
    <scope>NUCLEOTIDE SEQUENCE</scope>
    <source>
        <strain evidence="7">GKL-01</strain>
    </source>
</reference>
<dbReference type="Pfam" id="PF25973">
    <property type="entry name" value="BSH_CzcB"/>
    <property type="match status" value="1"/>
</dbReference>
<dbReference type="Pfam" id="PF25954">
    <property type="entry name" value="Beta-barrel_RND_2"/>
    <property type="match status" value="1"/>
</dbReference>
<evidence type="ECO:0000256" key="4">
    <source>
        <dbReference type="SAM" id="Coils"/>
    </source>
</evidence>
<proteinExistence type="inferred from homology"/>
<organism evidence="7">
    <name type="scientific">Candidatus Thiocaldithrix dubininis</name>
    <dbReference type="NCBI Taxonomy" id="3080823"/>
    <lineage>
        <taxon>Bacteria</taxon>
        <taxon>Pseudomonadati</taxon>
        <taxon>Pseudomonadota</taxon>
        <taxon>Gammaproteobacteria</taxon>
        <taxon>Thiotrichales</taxon>
        <taxon>Thiotrichaceae</taxon>
        <taxon>Candidatus Thiocaldithrix</taxon>
    </lineage>
</organism>
<sequence length="502" mass="54310">MKKKTAIILALTLALGAGASYYYYPQLAANLPFSPRQAETTSYQTANLSRGNIESVVNATGTLNPVVTVSVGSELSGTIVELNADFNSQVKKGDVIARLDDRTLRSKLLQNEADVSSAQAALAQQQTNIASNQATLNLNKVEYERLIPLVQRGVISRSELDKAKAAYEVSIAQLKQAQAQVTASKAQIQQKQALLQQTKLDLNRTEIRSPLNGLVIDRQVDIGQTVAASLSAPTLFKIAQDLSQMKIEADVDEADIGKIKEGQAVRFSVDAYPERKFNGSVEQVRKSSTVNNNVVTYKVIIKAANDDKALLPGMTANVDLITGLKENVLRAPNVALRFKPAAGEGASAERNPGAGMAKRMQETFAKLNLTPEQQKQVDAVVADFRADMEKARAAAAMGPGPNIREQMNSMRQKMTNALKGILNEKQFAQYQEMTAQIGGGAGRRAEGTEGFTRGEIWLLNNGKPVSKRVRIGLANDEFSEVQGEGLDETSVVIIRANRKAAP</sequence>
<feature type="domain" description="CusB-like beta-barrel" evidence="5">
    <location>
        <begin position="247"/>
        <end position="320"/>
    </location>
</feature>
<dbReference type="PANTHER" id="PTHR32347:SF14">
    <property type="entry name" value="EFFLUX SYSTEM COMPONENT YKNX-RELATED"/>
    <property type="match status" value="1"/>
</dbReference>
<name>A0AA95H8X9_9GAMM</name>
<accession>A0AA95H8X9</accession>
<keyword evidence="3 4" id="KW-0175">Coiled coil</keyword>
<reference evidence="7" key="1">
    <citation type="journal article" date="2023" name="Int. J. Mol. Sci.">
        <title>Metagenomics Revealed a New Genus 'Candidatus Thiocaldithrix dubininis' gen. nov., sp. nov. and a New Species 'Candidatus Thiothrix putei' sp. nov. in the Family Thiotrichaceae, Some Members of Which Have Traits of Both Na+- and H+-Motive Energetics.</title>
        <authorList>
            <person name="Ravin N.V."/>
            <person name="Muntyan M.S."/>
            <person name="Smolyakov D.D."/>
            <person name="Rudenko T.S."/>
            <person name="Beletsky A.V."/>
            <person name="Mardanov A.V."/>
            <person name="Grabovich M.Y."/>
        </authorList>
    </citation>
    <scope>NUCLEOTIDE SEQUENCE</scope>
    <source>
        <strain evidence="7">GKL-01</strain>
    </source>
</reference>
<dbReference type="SUPFAM" id="SSF111369">
    <property type="entry name" value="HlyD-like secretion proteins"/>
    <property type="match status" value="1"/>
</dbReference>
<evidence type="ECO:0000313" key="7">
    <source>
        <dbReference type="EMBL" id="WGZ91663.1"/>
    </source>
</evidence>
<feature type="domain" description="CzcB-like barrel-sandwich hybrid" evidence="6">
    <location>
        <begin position="68"/>
        <end position="230"/>
    </location>
</feature>
<dbReference type="Gene3D" id="1.10.287.470">
    <property type="entry name" value="Helix hairpin bin"/>
    <property type="match status" value="1"/>
</dbReference>
<evidence type="ECO:0000259" key="6">
    <source>
        <dbReference type="Pfam" id="PF25973"/>
    </source>
</evidence>
<feature type="coiled-coil region" evidence="4">
    <location>
        <begin position="160"/>
        <end position="208"/>
    </location>
</feature>
<evidence type="ECO:0000256" key="1">
    <source>
        <dbReference type="ARBA" id="ARBA00004196"/>
    </source>
</evidence>
<dbReference type="GO" id="GO:0030313">
    <property type="term" value="C:cell envelope"/>
    <property type="evidence" value="ECO:0007669"/>
    <property type="project" value="UniProtKB-SubCell"/>
</dbReference>
<comment type="subcellular location">
    <subcellularLocation>
        <location evidence="1">Cell envelope</location>
    </subcellularLocation>
</comment>
<dbReference type="InterPro" id="IPR058647">
    <property type="entry name" value="BSH_CzcB-like"/>
</dbReference>
<dbReference type="EMBL" id="CP124755">
    <property type="protein sequence ID" value="WGZ91663.1"/>
    <property type="molecule type" value="Genomic_DNA"/>
</dbReference>
<dbReference type="Proteomes" id="UP001300672">
    <property type="component" value="Chromosome"/>
</dbReference>
<dbReference type="KEGG" id="tdu:QJT80_04120"/>
<evidence type="ECO:0000256" key="3">
    <source>
        <dbReference type="ARBA" id="ARBA00023054"/>
    </source>
</evidence>
<dbReference type="PANTHER" id="PTHR32347">
    <property type="entry name" value="EFFLUX SYSTEM COMPONENT YKNX-RELATED"/>
    <property type="match status" value="1"/>
</dbReference>
<comment type="similarity">
    <text evidence="2">Belongs to the membrane fusion protein (MFP) (TC 8.A.1) family.</text>
</comment>
<evidence type="ECO:0000259" key="5">
    <source>
        <dbReference type="Pfam" id="PF25954"/>
    </source>
</evidence>
<dbReference type="InterPro" id="IPR050465">
    <property type="entry name" value="UPF0194_transport"/>
</dbReference>
<dbReference type="FunFam" id="2.40.30.170:FF:000010">
    <property type="entry name" value="Efflux RND transporter periplasmic adaptor subunit"/>
    <property type="match status" value="1"/>
</dbReference>
<gene>
    <name evidence="7" type="ORF">QJT80_04120</name>
</gene>